<evidence type="ECO:0000259" key="6">
    <source>
        <dbReference type="Pfam" id="PF10475"/>
    </source>
</evidence>
<dbReference type="GO" id="GO:0015031">
    <property type="term" value="P:protein transport"/>
    <property type="evidence" value="ECO:0007669"/>
    <property type="project" value="UniProtKB-KW"/>
</dbReference>
<proteinExistence type="predicted"/>
<sequence>MDEIKNKFLDLIHKQQNKNVKIPAMGFSDYFIQNVQTSSIQSVPSTKSSPADDSVARLSDQEILESTESIYFEDGANTSSFELEKLSEACDLESIAQQMGVLKQQHKVISKKVLQLILDNRTACNEEFTRIEDTEKMLCEAIWVCKKGRSYLNFAKKNLTTTSLEILATYKKREVLMELLKTLKTIKRIKTTDTQLQELVSGGDYSGAIATLLECRKAAERYSQYKCVESLSQKLQDTLLMTEVQLDTVLNEMTQQFDTSKYTKLQEAYRLLGKTLMAMDQLHISFISTIHTAAFTVVRGNVDGAEEKTKQLFETMCESVAADKYIACLINLCRSFWGILSCYYQVTLWHQNFNVDAEADEYIQEKLKNGQVRIWNDIQAKVCVYLMSPRLHQLKFEQFIQVLCVIQRLKKVGVEFCGDASAKLMDSMKSQSMEFFKRYHSACLEEISLFLDNEAWVCVNSFSSVSQLQEFKSVKKALIRHSAGQNTDPVKPPTPRLNLPQNADNDSSVHSQDGGSSIYAFCGYFLRFSEKSSPFDGGFDESMLEEDILAGIADETSCYFSEESDDDNFPANEADSTTGQSLIVNNTSLTVLRCIGRYLQMCRLLHSIAPQIVASMTELIDFFIYVVHDFFAKDLPVSSSNLYSPRLIANLQRISAIIPKVKNWPPSKLMIGTDLQDGDEMFGLAKRIVGVESACCLAEQFEQLQSYMLHLLPVNERKPLEEYFSNSTYVSDLRKPVYMCSTAKLADMQSILVGMAKVKWDINHVTVQHSPYIDSINRAIQTFAMRLEELSKQTIVPKGYVWDSMAHVLTHTLVEGFSNAKKCSTGGRALMQLDFTHFISLLELISGLKHSTHQAYVDAYVKAYYLPKDLLEEWIREQKDSTEYSEKQLIGLVMCTCNNDKKTRQRLLGIIGTGDVS</sequence>
<dbReference type="GO" id="GO:0005829">
    <property type="term" value="C:cytosol"/>
    <property type="evidence" value="ECO:0007669"/>
    <property type="project" value="GOC"/>
</dbReference>
<feature type="domain" description="Syndetin C-terminal" evidence="5">
    <location>
        <begin position="681"/>
        <end position="911"/>
    </location>
</feature>
<dbReference type="PANTHER" id="PTHR13258:SF0">
    <property type="entry name" value="SYNDETIN"/>
    <property type="match status" value="1"/>
</dbReference>
<evidence type="ECO:0000256" key="1">
    <source>
        <dbReference type="ARBA" id="ARBA00022448"/>
    </source>
</evidence>
<dbReference type="GO" id="GO:1990745">
    <property type="term" value="C:EARP complex"/>
    <property type="evidence" value="ECO:0007669"/>
    <property type="project" value="InterPro"/>
</dbReference>
<dbReference type="GO" id="GO:0032456">
    <property type="term" value="P:endocytic recycling"/>
    <property type="evidence" value="ECO:0007669"/>
    <property type="project" value="InterPro"/>
</dbReference>
<reference evidence="7" key="1">
    <citation type="submission" date="2019-10" db="EMBL/GenBank/DDBJ databases">
        <title>Short sand fly seasons in Tbilisi, Georgia, hinder development of host immunity to saliva of the visceral leishmaniasis vector Phlebotomus kandelakii.</title>
        <authorList>
            <person name="Oliveira F."/>
            <person name="Giorgobiani E."/>
            <person name="Guimaraes-Costa A.B."/>
            <person name="Abdeladhim M."/>
            <person name="Oristian J."/>
            <person name="Tskhvaradze L."/>
            <person name="Tsertsvadze N."/>
            <person name="Zakalashvili M."/>
            <person name="Valenzuela J.G."/>
            <person name="Kamhawi S."/>
        </authorList>
    </citation>
    <scope>NUCLEOTIDE SEQUENCE</scope>
    <source>
        <strain evidence="7">Wild-capture in Tbilisi</strain>
        <tissue evidence="7">Salivary glands</tissue>
    </source>
</reference>
<dbReference type="GO" id="GO:0000149">
    <property type="term" value="F:SNARE binding"/>
    <property type="evidence" value="ECO:0007669"/>
    <property type="project" value="TreeGrafter"/>
</dbReference>
<evidence type="ECO:0000256" key="3">
    <source>
        <dbReference type="ARBA" id="ARBA00023054"/>
    </source>
</evidence>
<accession>A0A6B2ECI9</accession>
<keyword evidence="1" id="KW-0813">Transport</keyword>
<dbReference type="AlphaFoldDB" id="A0A6B2ECI9"/>
<keyword evidence="2" id="KW-0653">Protein transport</keyword>
<evidence type="ECO:0000256" key="4">
    <source>
        <dbReference type="SAM" id="MobiDB-lite"/>
    </source>
</evidence>
<dbReference type="EMBL" id="GIFK01002300">
    <property type="protein sequence ID" value="NBJ60003.1"/>
    <property type="molecule type" value="Transcribed_RNA"/>
</dbReference>
<dbReference type="InterPro" id="IPR019514">
    <property type="entry name" value="Syndetin_C"/>
</dbReference>
<feature type="domain" description="Vacuolar protein sorting-associated protein 54 N-terminal" evidence="6">
    <location>
        <begin position="64"/>
        <end position="349"/>
    </location>
</feature>
<dbReference type="Pfam" id="PF10475">
    <property type="entry name" value="Vps54_N"/>
    <property type="match status" value="1"/>
</dbReference>
<evidence type="ECO:0008006" key="8">
    <source>
        <dbReference type="Google" id="ProtNLM"/>
    </source>
</evidence>
<feature type="compositionally biased region" description="Polar residues" evidence="4">
    <location>
        <begin position="499"/>
        <end position="512"/>
    </location>
</feature>
<evidence type="ECO:0000313" key="7">
    <source>
        <dbReference type="EMBL" id="NBJ60003.1"/>
    </source>
</evidence>
<evidence type="ECO:0000256" key="2">
    <source>
        <dbReference type="ARBA" id="ARBA00022927"/>
    </source>
</evidence>
<dbReference type="InterPro" id="IPR019515">
    <property type="entry name" value="VPS54_N"/>
</dbReference>
<dbReference type="Pfam" id="PF10474">
    <property type="entry name" value="Syndetin_C"/>
    <property type="match status" value="1"/>
</dbReference>
<dbReference type="InterPro" id="IPR040047">
    <property type="entry name" value="VPS50"/>
</dbReference>
<feature type="region of interest" description="Disordered" evidence="4">
    <location>
        <begin position="482"/>
        <end position="512"/>
    </location>
</feature>
<organism evidence="7">
    <name type="scientific">Phlebotomus kandelakii</name>
    <dbReference type="NCBI Taxonomy" id="1109342"/>
    <lineage>
        <taxon>Eukaryota</taxon>
        <taxon>Metazoa</taxon>
        <taxon>Ecdysozoa</taxon>
        <taxon>Arthropoda</taxon>
        <taxon>Hexapoda</taxon>
        <taxon>Insecta</taxon>
        <taxon>Pterygota</taxon>
        <taxon>Neoptera</taxon>
        <taxon>Endopterygota</taxon>
        <taxon>Diptera</taxon>
        <taxon>Nematocera</taxon>
        <taxon>Psychodoidea</taxon>
        <taxon>Psychodidae</taxon>
        <taxon>Phlebotomus</taxon>
        <taxon>Larroussius</taxon>
    </lineage>
</organism>
<name>A0A6B2ECI9_9DIPT</name>
<keyword evidence="3" id="KW-0175">Coiled coil</keyword>
<dbReference type="GO" id="GO:0042147">
    <property type="term" value="P:retrograde transport, endosome to Golgi"/>
    <property type="evidence" value="ECO:0007669"/>
    <property type="project" value="InterPro"/>
</dbReference>
<protein>
    <recommendedName>
        <fullName evidence="8">Coiled-coil domain-containing protein 132</fullName>
    </recommendedName>
</protein>
<dbReference type="PANTHER" id="PTHR13258">
    <property type="entry name" value="SYNDETIN"/>
    <property type="match status" value="1"/>
</dbReference>
<evidence type="ECO:0000259" key="5">
    <source>
        <dbReference type="Pfam" id="PF10474"/>
    </source>
</evidence>